<comment type="caution">
    <text evidence="2">The sequence shown here is derived from an EMBL/GenBank/DDBJ whole genome shotgun (WGS) entry which is preliminary data.</text>
</comment>
<dbReference type="InterPro" id="IPR036388">
    <property type="entry name" value="WH-like_DNA-bd_sf"/>
</dbReference>
<dbReference type="AlphaFoldDB" id="A0A917M1K1"/>
<dbReference type="Gene3D" id="1.10.10.10">
    <property type="entry name" value="Winged helix-like DNA-binding domain superfamily/Winged helix DNA-binding domain"/>
    <property type="match status" value="1"/>
</dbReference>
<sequence length="167" mass="18843">MRIESFLKQSPVFQISRAARRLDSLLTRILRNEEMTFLEALVLAAIFFEKKRGIKPSELAETFHTTRGNVSHCISSLEAKGLIRRRMDPEDARAFQLTLQPAGRKRAARVVGILDKMQSQFEAISRPHDFEAMLAQILIIESLCTGLAQSAGEPEQRSESDLKSAEE</sequence>
<dbReference type="Pfam" id="PF01047">
    <property type="entry name" value="MarR"/>
    <property type="match status" value="1"/>
</dbReference>
<dbReference type="EMBL" id="BMGT01000001">
    <property type="protein sequence ID" value="GGG70674.1"/>
    <property type="molecule type" value="Genomic_DNA"/>
</dbReference>
<dbReference type="RefSeq" id="WP_188553087.1">
    <property type="nucleotide sequence ID" value="NZ_BMGT01000001.1"/>
</dbReference>
<dbReference type="PANTHER" id="PTHR33164:SF43">
    <property type="entry name" value="HTH-TYPE TRANSCRIPTIONAL REPRESSOR YETL"/>
    <property type="match status" value="1"/>
</dbReference>
<name>A0A917M1K1_9BACT</name>
<reference evidence="2" key="2">
    <citation type="submission" date="2020-09" db="EMBL/GenBank/DDBJ databases">
        <authorList>
            <person name="Sun Q."/>
            <person name="Zhou Y."/>
        </authorList>
    </citation>
    <scope>NUCLEOTIDE SEQUENCE</scope>
    <source>
        <strain evidence="2">CGMCC 1.12997</strain>
    </source>
</reference>
<feature type="domain" description="HTH marR-type" evidence="1">
    <location>
        <begin position="8"/>
        <end position="142"/>
    </location>
</feature>
<evidence type="ECO:0000313" key="2">
    <source>
        <dbReference type="EMBL" id="GGG70674.1"/>
    </source>
</evidence>
<dbReference type="PRINTS" id="PR00598">
    <property type="entry name" value="HTHMARR"/>
</dbReference>
<proteinExistence type="predicted"/>
<accession>A0A917M1K1</accession>
<organism evidence="2 3">
    <name type="scientific">Edaphobacter dinghuensis</name>
    <dbReference type="NCBI Taxonomy" id="1560005"/>
    <lineage>
        <taxon>Bacteria</taxon>
        <taxon>Pseudomonadati</taxon>
        <taxon>Acidobacteriota</taxon>
        <taxon>Terriglobia</taxon>
        <taxon>Terriglobales</taxon>
        <taxon>Acidobacteriaceae</taxon>
        <taxon>Edaphobacter</taxon>
    </lineage>
</organism>
<dbReference type="GO" id="GO:0003700">
    <property type="term" value="F:DNA-binding transcription factor activity"/>
    <property type="evidence" value="ECO:0007669"/>
    <property type="project" value="InterPro"/>
</dbReference>
<evidence type="ECO:0000313" key="3">
    <source>
        <dbReference type="Proteomes" id="UP000647241"/>
    </source>
</evidence>
<dbReference type="PROSITE" id="PS50995">
    <property type="entry name" value="HTH_MARR_2"/>
    <property type="match status" value="1"/>
</dbReference>
<gene>
    <name evidence="2" type="ORF">GCM10011585_11080</name>
</gene>
<dbReference type="InterPro" id="IPR000835">
    <property type="entry name" value="HTH_MarR-typ"/>
</dbReference>
<dbReference type="InterPro" id="IPR039422">
    <property type="entry name" value="MarR/SlyA-like"/>
</dbReference>
<evidence type="ECO:0000259" key="1">
    <source>
        <dbReference type="PROSITE" id="PS50995"/>
    </source>
</evidence>
<dbReference type="InterPro" id="IPR036390">
    <property type="entry name" value="WH_DNA-bd_sf"/>
</dbReference>
<dbReference type="PANTHER" id="PTHR33164">
    <property type="entry name" value="TRANSCRIPTIONAL REGULATOR, MARR FAMILY"/>
    <property type="match status" value="1"/>
</dbReference>
<dbReference type="SUPFAM" id="SSF46785">
    <property type="entry name" value="Winged helix' DNA-binding domain"/>
    <property type="match status" value="1"/>
</dbReference>
<dbReference type="Proteomes" id="UP000647241">
    <property type="component" value="Unassembled WGS sequence"/>
</dbReference>
<reference evidence="2" key="1">
    <citation type="journal article" date="2014" name="Int. J. Syst. Evol. Microbiol.">
        <title>Complete genome sequence of Corynebacterium casei LMG S-19264T (=DSM 44701T), isolated from a smear-ripened cheese.</title>
        <authorList>
            <consortium name="US DOE Joint Genome Institute (JGI-PGF)"/>
            <person name="Walter F."/>
            <person name="Albersmeier A."/>
            <person name="Kalinowski J."/>
            <person name="Ruckert C."/>
        </authorList>
    </citation>
    <scope>NUCLEOTIDE SEQUENCE</scope>
    <source>
        <strain evidence="2">CGMCC 1.12997</strain>
    </source>
</reference>
<keyword evidence="3" id="KW-1185">Reference proteome</keyword>
<dbReference type="GO" id="GO:0006950">
    <property type="term" value="P:response to stress"/>
    <property type="evidence" value="ECO:0007669"/>
    <property type="project" value="TreeGrafter"/>
</dbReference>
<dbReference type="SMART" id="SM00347">
    <property type="entry name" value="HTH_MARR"/>
    <property type="match status" value="1"/>
</dbReference>
<protein>
    <recommendedName>
        <fullName evidence="1">HTH marR-type domain-containing protein</fullName>
    </recommendedName>
</protein>